<feature type="region of interest" description="Disordered" evidence="1">
    <location>
        <begin position="73"/>
        <end position="110"/>
    </location>
</feature>
<proteinExistence type="predicted"/>
<reference evidence="3" key="1">
    <citation type="submission" date="2015-09" db="EMBL/GenBank/DDBJ databases">
        <authorList>
            <consortium name="Pathogen Informatics"/>
        </authorList>
    </citation>
    <scope>NUCLEOTIDE SEQUENCE [LARGE SCALE GENOMIC DNA]</scope>
    <source>
        <strain evidence="3">Lake Konstanz</strain>
    </source>
</reference>
<feature type="region of interest" description="Disordered" evidence="1">
    <location>
        <begin position="300"/>
        <end position="386"/>
    </location>
</feature>
<evidence type="ECO:0000256" key="1">
    <source>
        <dbReference type="SAM" id="MobiDB-lite"/>
    </source>
</evidence>
<dbReference type="Proteomes" id="UP000051952">
    <property type="component" value="Unassembled WGS sequence"/>
</dbReference>
<evidence type="ECO:0000313" key="2">
    <source>
        <dbReference type="EMBL" id="CUG93030.1"/>
    </source>
</evidence>
<name>A0A0S4JUB1_BODSA</name>
<feature type="region of interest" description="Disordered" evidence="1">
    <location>
        <begin position="516"/>
        <end position="551"/>
    </location>
</feature>
<protein>
    <submittedName>
        <fullName evidence="2">Uncharacterized protein</fullName>
    </submittedName>
</protein>
<keyword evidence="3" id="KW-1185">Reference proteome</keyword>
<feature type="compositionally biased region" description="Polar residues" evidence="1">
    <location>
        <begin position="538"/>
        <end position="549"/>
    </location>
</feature>
<feature type="compositionally biased region" description="Polar residues" evidence="1">
    <location>
        <begin position="73"/>
        <end position="90"/>
    </location>
</feature>
<dbReference type="AlphaFoldDB" id="A0A0S4JUB1"/>
<evidence type="ECO:0000313" key="3">
    <source>
        <dbReference type="Proteomes" id="UP000051952"/>
    </source>
</evidence>
<feature type="compositionally biased region" description="Low complexity" evidence="1">
    <location>
        <begin position="521"/>
        <end position="530"/>
    </location>
</feature>
<dbReference type="EMBL" id="CYKH01002112">
    <property type="protein sequence ID" value="CUG93030.1"/>
    <property type="molecule type" value="Genomic_DNA"/>
</dbReference>
<sequence>MDFAISSALQKFISDRPQRPQRKLFDGAAVQRVPSGQQHAAVSVTAEGQHNTTSAPYPPLTSSAAIRALLTNSQRTSSSHAAVITTSPQHQKPPTRRRSPSPPKQPDVKLPDQLLNAEHSASSGQGCRHVLATSNGLPGSLGGVQGPAGQRGPNGSLHWLTPRGHDVSGVFKLLQRPTMRSVRHAAMMEEAHHDLLITLVCEGGTIAEDGKSLASEPLGLKWLHVLVSQHPRQGFLRIVKADRPVPLEIVGSHSYFQMQIPGTLVGDYVKLELAGDDPTRMMRIVLVAFSQASTVTIRQKAIMTSPSRREADDEPDDGVSTEDVASVDSQEADPVVNHHHPATSSGVADNDVLDRTATPRRTQNDPASFERSVLVDLSPPPPTTSGEYSDALVLTNKSTNDFGDTTIAAQMSISNAQRRHRNNVVASAEQAMDTTTTAPLATTARKTIVIPSSGKNPHPQKELVVPSHTGLKSQHYLSTAQHREIDVGDDHTRNGVDRSRSLRDVIVEYTKQRVLDAASDTETAPHTAAAEPHHRHTSGGSNRHQSVGSSAALKAVPIPSLQAIEVQHPNTSSENNMRPTSRSGSTRTTTSHQTTATLSTSDESLLQRVGRLLLASSVPRGTGGYEEEPQQHQQVVGVPTSVLMTCSIREALQSLVRGGGDAQPAACRFSLVVYCGQGDWRRSWTVSREESDALQPPDMESESFAVFVDATHHHSPPLVAMVCRSIPDVRKAIGHLSSSAQEHHHRSLSSLSGPYPPTGATTPTLHLRLLADDTPYALSFKELIDEIQLIATGPFLLYRLLISDAPSQQQQQQKRGPNSSGAQGIEADPLALSRYCGAFAMTPIKKKIQQKRGSSSNGAQGLDADPLALSRYCGAFAMTPIGQHGGIRYGGSSSNGYVLRRYMMRCDAPPQTLWWRAPPSTHASHAQQQQQHGIVVSLSDENPIELRMEAGGYVGSASLGAALQALDAISYLAPSHGNSLSHSAYVRSQSQQQARNFIEISPSAWEEAVLSGLHHARMRCWKTVCIHVDVAADEGNAGVSAEVFDAWMDTIALWTAAYPSCIVLTCNRGVAGFPEECTAMFSQQLP</sequence>
<gene>
    <name evidence="2" type="ORF">BSAL_40415</name>
</gene>
<organism evidence="2 3">
    <name type="scientific">Bodo saltans</name>
    <name type="common">Flagellated protozoan</name>
    <dbReference type="NCBI Taxonomy" id="75058"/>
    <lineage>
        <taxon>Eukaryota</taxon>
        <taxon>Discoba</taxon>
        <taxon>Euglenozoa</taxon>
        <taxon>Kinetoplastea</taxon>
        <taxon>Metakinetoplastina</taxon>
        <taxon>Eubodonida</taxon>
        <taxon>Bodonidae</taxon>
        <taxon>Bodo</taxon>
    </lineage>
</organism>
<feature type="region of interest" description="Disordered" evidence="1">
    <location>
        <begin position="568"/>
        <end position="602"/>
    </location>
</feature>
<feature type="compositionally biased region" description="Polar residues" evidence="1">
    <location>
        <begin position="34"/>
        <end position="60"/>
    </location>
</feature>
<feature type="compositionally biased region" description="Polar residues" evidence="1">
    <location>
        <begin position="568"/>
        <end position="577"/>
    </location>
</feature>
<accession>A0A0S4JUB1</accession>
<feature type="compositionally biased region" description="Low complexity" evidence="1">
    <location>
        <begin position="578"/>
        <end position="601"/>
    </location>
</feature>
<feature type="region of interest" description="Disordered" evidence="1">
    <location>
        <begin position="32"/>
        <end position="60"/>
    </location>
</feature>
<dbReference type="VEuPathDB" id="TriTrypDB:BSAL_40415"/>